<evidence type="ECO:0000313" key="7">
    <source>
        <dbReference type="EMBL" id="HIR62797.1"/>
    </source>
</evidence>
<organism evidence="7 8">
    <name type="scientific">Candidatus Coprenecus avistercoris</name>
    <dbReference type="NCBI Taxonomy" id="2840730"/>
    <lineage>
        <taxon>Bacteria</taxon>
        <taxon>Pseudomonadati</taxon>
        <taxon>Bacteroidota</taxon>
        <taxon>Bacteroidia</taxon>
        <taxon>Bacteroidales</taxon>
        <taxon>Rikenellaceae</taxon>
        <taxon>Rikenellaceae incertae sedis</taxon>
        <taxon>Candidatus Coprenecus</taxon>
    </lineage>
</organism>
<dbReference type="InterPro" id="IPR014284">
    <property type="entry name" value="RNA_pol_sigma-70_dom"/>
</dbReference>
<dbReference type="InterPro" id="IPR013325">
    <property type="entry name" value="RNA_pol_sigma_r2"/>
</dbReference>
<dbReference type="InterPro" id="IPR036388">
    <property type="entry name" value="WH-like_DNA-bd_sf"/>
</dbReference>
<evidence type="ECO:0000256" key="2">
    <source>
        <dbReference type="ARBA" id="ARBA00023015"/>
    </source>
</evidence>
<protein>
    <submittedName>
        <fullName evidence="7">Sigma-70 family RNA polymerase sigma factor</fullName>
    </submittedName>
</protein>
<evidence type="ECO:0000256" key="3">
    <source>
        <dbReference type="ARBA" id="ARBA00023082"/>
    </source>
</evidence>
<dbReference type="Gene3D" id="1.10.1740.10">
    <property type="match status" value="1"/>
</dbReference>
<dbReference type="AlphaFoldDB" id="A0A9D1J6M5"/>
<dbReference type="InterPro" id="IPR039425">
    <property type="entry name" value="RNA_pol_sigma-70-like"/>
</dbReference>
<proteinExistence type="inferred from homology"/>
<feature type="domain" description="RNA polymerase sigma-70 region 2" evidence="5">
    <location>
        <begin position="29"/>
        <end position="94"/>
    </location>
</feature>
<keyword evidence="4" id="KW-0804">Transcription</keyword>
<dbReference type="InterPro" id="IPR013249">
    <property type="entry name" value="RNA_pol_sigma70_r4_t2"/>
</dbReference>
<feature type="domain" description="RNA polymerase sigma factor 70 region 4 type 2" evidence="6">
    <location>
        <begin position="125"/>
        <end position="176"/>
    </location>
</feature>
<dbReference type="InterPro" id="IPR013324">
    <property type="entry name" value="RNA_pol_sigma_r3/r4-like"/>
</dbReference>
<evidence type="ECO:0000256" key="1">
    <source>
        <dbReference type="ARBA" id="ARBA00010641"/>
    </source>
</evidence>
<dbReference type="SUPFAM" id="SSF88946">
    <property type="entry name" value="Sigma2 domain of RNA polymerase sigma factors"/>
    <property type="match status" value="1"/>
</dbReference>
<dbReference type="NCBIfam" id="TIGR02937">
    <property type="entry name" value="sigma70-ECF"/>
    <property type="match status" value="1"/>
</dbReference>
<dbReference type="PANTHER" id="PTHR43133">
    <property type="entry name" value="RNA POLYMERASE ECF-TYPE SIGMA FACTO"/>
    <property type="match status" value="1"/>
</dbReference>
<sequence>MSSDRIDLSTEDSLVRGCVRQDRRAQRALYERFSSRMFVVCLRYARDRDEAQDLLQEGFITVFSKITTFNSSGSLEGWMRRIFVNTALMRLRKGDVLRGAADMDEPVVRGVSSGEDLLSGIGGRDILRMIRQMPDGFRAVFNMNVIEGYTHPEIAEALGISEATSRSQLSRARMWLQERLRGNMKGK</sequence>
<dbReference type="GO" id="GO:0016987">
    <property type="term" value="F:sigma factor activity"/>
    <property type="evidence" value="ECO:0007669"/>
    <property type="project" value="UniProtKB-KW"/>
</dbReference>
<accession>A0A9D1J6M5</accession>
<dbReference type="GO" id="GO:0003677">
    <property type="term" value="F:DNA binding"/>
    <property type="evidence" value="ECO:0007669"/>
    <property type="project" value="InterPro"/>
</dbReference>
<gene>
    <name evidence="7" type="ORF">IAC94_04665</name>
</gene>
<dbReference type="Pfam" id="PF04542">
    <property type="entry name" value="Sigma70_r2"/>
    <property type="match status" value="1"/>
</dbReference>
<name>A0A9D1J6M5_9BACT</name>
<keyword evidence="3" id="KW-0731">Sigma factor</keyword>
<dbReference type="Proteomes" id="UP000886744">
    <property type="component" value="Unassembled WGS sequence"/>
</dbReference>
<comment type="similarity">
    <text evidence="1">Belongs to the sigma-70 factor family. ECF subfamily.</text>
</comment>
<dbReference type="EMBL" id="DVHI01000059">
    <property type="protein sequence ID" value="HIR62797.1"/>
    <property type="molecule type" value="Genomic_DNA"/>
</dbReference>
<reference evidence="7" key="1">
    <citation type="submission" date="2020-10" db="EMBL/GenBank/DDBJ databases">
        <authorList>
            <person name="Gilroy R."/>
        </authorList>
    </citation>
    <scope>NUCLEOTIDE SEQUENCE</scope>
    <source>
        <strain evidence="7">ChiHjej13B12-12457</strain>
    </source>
</reference>
<keyword evidence="2" id="KW-0805">Transcription regulation</keyword>
<evidence type="ECO:0000256" key="4">
    <source>
        <dbReference type="ARBA" id="ARBA00023163"/>
    </source>
</evidence>
<dbReference type="InterPro" id="IPR007627">
    <property type="entry name" value="RNA_pol_sigma70_r2"/>
</dbReference>
<dbReference type="SUPFAM" id="SSF88659">
    <property type="entry name" value="Sigma3 and sigma4 domains of RNA polymerase sigma factors"/>
    <property type="match status" value="1"/>
</dbReference>
<dbReference type="PANTHER" id="PTHR43133:SF46">
    <property type="entry name" value="RNA POLYMERASE SIGMA-70 FACTOR ECF SUBFAMILY"/>
    <property type="match status" value="1"/>
</dbReference>
<dbReference type="CDD" id="cd06171">
    <property type="entry name" value="Sigma70_r4"/>
    <property type="match status" value="1"/>
</dbReference>
<comment type="caution">
    <text evidence="7">The sequence shown here is derived from an EMBL/GenBank/DDBJ whole genome shotgun (WGS) entry which is preliminary data.</text>
</comment>
<evidence type="ECO:0000313" key="8">
    <source>
        <dbReference type="Proteomes" id="UP000886744"/>
    </source>
</evidence>
<dbReference type="Gene3D" id="1.10.10.10">
    <property type="entry name" value="Winged helix-like DNA-binding domain superfamily/Winged helix DNA-binding domain"/>
    <property type="match status" value="1"/>
</dbReference>
<dbReference type="Pfam" id="PF08281">
    <property type="entry name" value="Sigma70_r4_2"/>
    <property type="match status" value="1"/>
</dbReference>
<evidence type="ECO:0000259" key="6">
    <source>
        <dbReference type="Pfam" id="PF08281"/>
    </source>
</evidence>
<reference evidence="7" key="2">
    <citation type="journal article" date="2021" name="PeerJ">
        <title>Extensive microbial diversity within the chicken gut microbiome revealed by metagenomics and culture.</title>
        <authorList>
            <person name="Gilroy R."/>
            <person name="Ravi A."/>
            <person name="Getino M."/>
            <person name="Pursley I."/>
            <person name="Horton D.L."/>
            <person name="Alikhan N.F."/>
            <person name="Baker D."/>
            <person name="Gharbi K."/>
            <person name="Hall N."/>
            <person name="Watson M."/>
            <person name="Adriaenssens E.M."/>
            <person name="Foster-Nyarko E."/>
            <person name="Jarju S."/>
            <person name="Secka A."/>
            <person name="Antonio M."/>
            <person name="Oren A."/>
            <person name="Chaudhuri R.R."/>
            <person name="La Ragione R."/>
            <person name="Hildebrand F."/>
            <person name="Pallen M.J."/>
        </authorList>
    </citation>
    <scope>NUCLEOTIDE SEQUENCE</scope>
    <source>
        <strain evidence="7">ChiHjej13B12-12457</strain>
    </source>
</reference>
<dbReference type="GO" id="GO:0006352">
    <property type="term" value="P:DNA-templated transcription initiation"/>
    <property type="evidence" value="ECO:0007669"/>
    <property type="project" value="InterPro"/>
</dbReference>
<evidence type="ECO:0000259" key="5">
    <source>
        <dbReference type="Pfam" id="PF04542"/>
    </source>
</evidence>